<organism evidence="1 2">
    <name type="scientific">Podospora aff. communis PSN243</name>
    <dbReference type="NCBI Taxonomy" id="3040156"/>
    <lineage>
        <taxon>Eukaryota</taxon>
        <taxon>Fungi</taxon>
        <taxon>Dikarya</taxon>
        <taxon>Ascomycota</taxon>
        <taxon>Pezizomycotina</taxon>
        <taxon>Sordariomycetes</taxon>
        <taxon>Sordariomycetidae</taxon>
        <taxon>Sordariales</taxon>
        <taxon>Podosporaceae</taxon>
        <taxon>Podospora</taxon>
    </lineage>
</organism>
<name>A0AAV9GQJ5_9PEZI</name>
<dbReference type="AlphaFoldDB" id="A0AAV9GQJ5"/>
<reference evidence="1" key="1">
    <citation type="journal article" date="2023" name="Mol. Phylogenet. Evol.">
        <title>Genome-scale phylogeny and comparative genomics of the fungal order Sordariales.</title>
        <authorList>
            <person name="Hensen N."/>
            <person name="Bonometti L."/>
            <person name="Westerberg I."/>
            <person name="Brannstrom I.O."/>
            <person name="Guillou S."/>
            <person name="Cros-Aarteil S."/>
            <person name="Calhoun S."/>
            <person name="Haridas S."/>
            <person name="Kuo A."/>
            <person name="Mondo S."/>
            <person name="Pangilinan J."/>
            <person name="Riley R."/>
            <person name="LaButti K."/>
            <person name="Andreopoulos B."/>
            <person name="Lipzen A."/>
            <person name="Chen C."/>
            <person name="Yan M."/>
            <person name="Daum C."/>
            <person name="Ng V."/>
            <person name="Clum A."/>
            <person name="Steindorff A."/>
            <person name="Ohm R.A."/>
            <person name="Martin F."/>
            <person name="Silar P."/>
            <person name="Natvig D.O."/>
            <person name="Lalanne C."/>
            <person name="Gautier V."/>
            <person name="Ament-Velasquez S.L."/>
            <person name="Kruys A."/>
            <person name="Hutchinson M.I."/>
            <person name="Powell A.J."/>
            <person name="Barry K."/>
            <person name="Miller A.N."/>
            <person name="Grigoriev I.V."/>
            <person name="Debuchy R."/>
            <person name="Gladieux P."/>
            <person name="Hiltunen Thoren M."/>
            <person name="Johannesson H."/>
        </authorList>
    </citation>
    <scope>NUCLEOTIDE SEQUENCE</scope>
    <source>
        <strain evidence="1">PSN243</strain>
    </source>
</reference>
<proteinExistence type="predicted"/>
<evidence type="ECO:0000313" key="2">
    <source>
        <dbReference type="Proteomes" id="UP001321760"/>
    </source>
</evidence>
<comment type="caution">
    <text evidence="1">The sequence shown here is derived from an EMBL/GenBank/DDBJ whole genome shotgun (WGS) entry which is preliminary data.</text>
</comment>
<accession>A0AAV9GQJ5</accession>
<dbReference type="EMBL" id="MU865933">
    <property type="protein sequence ID" value="KAK4450252.1"/>
    <property type="molecule type" value="Genomic_DNA"/>
</dbReference>
<keyword evidence="2" id="KW-1185">Reference proteome</keyword>
<gene>
    <name evidence="1" type="ORF">QBC34DRAFT_484515</name>
</gene>
<reference evidence="1" key="2">
    <citation type="submission" date="2023-05" db="EMBL/GenBank/DDBJ databases">
        <authorList>
            <consortium name="Lawrence Berkeley National Laboratory"/>
            <person name="Steindorff A."/>
            <person name="Hensen N."/>
            <person name="Bonometti L."/>
            <person name="Westerberg I."/>
            <person name="Brannstrom I.O."/>
            <person name="Guillou S."/>
            <person name="Cros-Aarteil S."/>
            <person name="Calhoun S."/>
            <person name="Haridas S."/>
            <person name="Kuo A."/>
            <person name="Mondo S."/>
            <person name="Pangilinan J."/>
            <person name="Riley R."/>
            <person name="Labutti K."/>
            <person name="Andreopoulos B."/>
            <person name="Lipzen A."/>
            <person name="Chen C."/>
            <person name="Yanf M."/>
            <person name="Daum C."/>
            <person name="Ng V."/>
            <person name="Clum A."/>
            <person name="Ohm R."/>
            <person name="Martin F."/>
            <person name="Silar P."/>
            <person name="Natvig D."/>
            <person name="Lalanne C."/>
            <person name="Gautier V."/>
            <person name="Ament-Velasquez S.L."/>
            <person name="Kruys A."/>
            <person name="Hutchinson M.I."/>
            <person name="Powell A.J."/>
            <person name="Barry K."/>
            <person name="Miller A.N."/>
            <person name="Grigoriev I.V."/>
            <person name="Debuchy R."/>
            <person name="Gladieux P."/>
            <person name="Thoren M.H."/>
            <person name="Johannesson H."/>
        </authorList>
    </citation>
    <scope>NUCLEOTIDE SEQUENCE</scope>
    <source>
        <strain evidence="1">PSN243</strain>
    </source>
</reference>
<evidence type="ECO:0000313" key="1">
    <source>
        <dbReference type="EMBL" id="KAK4450252.1"/>
    </source>
</evidence>
<sequence length="217" mass="24976">MPQLLQDRPNTSSKTLILAAFFGAADSPSTFIAQHSSFFSYYEEEIKRLRIGILHSTQPISNLAAKTHQDIAEICLTIKNLRSCPRTQILDQLRAKFPNEQDLSIGRSIDLTVRLWLMLNIRDDALGVRTPHRTAINWRDSMSLERVLDEEFPKFPPEPWKRQTRLSPLFTWTESLGDHLRLDMRGKILWVFPHKAFLLAHLRSALLNAGHGAVRRI</sequence>
<dbReference type="Proteomes" id="UP001321760">
    <property type="component" value="Unassembled WGS sequence"/>
</dbReference>
<protein>
    <submittedName>
        <fullName evidence="1">Uncharacterized protein</fullName>
    </submittedName>
</protein>